<dbReference type="Pfam" id="PF00293">
    <property type="entry name" value="NUDIX"/>
    <property type="match status" value="1"/>
</dbReference>
<protein>
    <submittedName>
        <fullName evidence="4">NUDIX hydrolase</fullName>
    </submittedName>
</protein>
<dbReference type="PROSITE" id="PS00893">
    <property type="entry name" value="NUDIX_BOX"/>
    <property type="match status" value="1"/>
</dbReference>
<dbReference type="PRINTS" id="PR00502">
    <property type="entry name" value="NUDIXFAMILY"/>
</dbReference>
<gene>
    <name evidence="4" type="ORF">IAC54_00490</name>
</gene>
<evidence type="ECO:0000313" key="4">
    <source>
        <dbReference type="EMBL" id="MBO8437364.1"/>
    </source>
</evidence>
<dbReference type="InterPro" id="IPR020084">
    <property type="entry name" value="NUDIX_hydrolase_CS"/>
</dbReference>
<dbReference type="InterPro" id="IPR015797">
    <property type="entry name" value="NUDIX_hydrolase-like_dom_sf"/>
</dbReference>
<dbReference type="CDD" id="cd18873">
    <property type="entry name" value="NUDIX_NadM_like"/>
    <property type="match status" value="1"/>
</dbReference>
<evidence type="ECO:0000256" key="1">
    <source>
        <dbReference type="ARBA" id="ARBA00022801"/>
    </source>
</evidence>
<comment type="caution">
    <text evidence="4">The sequence shown here is derived from an EMBL/GenBank/DDBJ whole genome shotgun (WGS) entry which is preliminary data.</text>
</comment>
<dbReference type="InterPro" id="IPR020476">
    <property type="entry name" value="Nudix_hydrolase"/>
</dbReference>
<dbReference type="SUPFAM" id="SSF55811">
    <property type="entry name" value="Nudix"/>
    <property type="match status" value="1"/>
</dbReference>
<proteinExistence type="inferred from homology"/>
<dbReference type="InterPro" id="IPR036388">
    <property type="entry name" value="WH-like_DNA-bd_sf"/>
</dbReference>
<keyword evidence="1 2" id="KW-0378">Hydrolase</keyword>
<dbReference type="EMBL" id="JADIMW010000004">
    <property type="protein sequence ID" value="MBO8437364.1"/>
    <property type="molecule type" value="Genomic_DNA"/>
</dbReference>
<feature type="domain" description="Nudix hydrolase" evidence="3">
    <location>
        <begin position="18"/>
        <end position="151"/>
    </location>
</feature>
<dbReference type="Gene3D" id="3.90.79.10">
    <property type="entry name" value="Nucleoside Triphosphate Pyrophosphohydrolase"/>
    <property type="match status" value="1"/>
</dbReference>
<sequence>MDNFSNIDGDGRYCYKYPRPSVTADCVLFGFDGAKLNVLLVQRANEPFKGCWAFPGGFMDMDESAEECARRELWEETGLTVDSLRQFHTFSTPLRDPRGRTVTVAFYALVGMCDVAGGDDAADARWFPLGGLPPLAFDHDSILRMALRCLRERLYLEPVGMGVLSDVFAFDELVNLYEAVLGVRLDKRALFNRAAACGIVVPSEGILSDACIDSALFRFDTERYEAACDAAGTSGLV</sequence>
<dbReference type="PROSITE" id="PS51462">
    <property type="entry name" value="NUDIX"/>
    <property type="match status" value="1"/>
</dbReference>
<dbReference type="PANTHER" id="PTHR43736">
    <property type="entry name" value="ADP-RIBOSE PYROPHOSPHATASE"/>
    <property type="match status" value="1"/>
</dbReference>
<dbReference type="InterPro" id="IPR036390">
    <property type="entry name" value="WH_DNA-bd_sf"/>
</dbReference>
<evidence type="ECO:0000313" key="5">
    <source>
        <dbReference type="Proteomes" id="UP000823636"/>
    </source>
</evidence>
<evidence type="ECO:0000259" key="3">
    <source>
        <dbReference type="PROSITE" id="PS51462"/>
    </source>
</evidence>
<dbReference type="InterPro" id="IPR000086">
    <property type="entry name" value="NUDIX_hydrolase_dom"/>
</dbReference>
<evidence type="ECO:0000256" key="2">
    <source>
        <dbReference type="RuleBase" id="RU003476"/>
    </source>
</evidence>
<dbReference type="GO" id="GO:0016787">
    <property type="term" value="F:hydrolase activity"/>
    <property type="evidence" value="ECO:0007669"/>
    <property type="project" value="UniProtKB-KW"/>
</dbReference>
<comment type="similarity">
    <text evidence="2">Belongs to the Nudix hydrolase family.</text>
</comment>
<dbReference type="Gene3D" id="1.10.10.10">
    <property type="entry name" value="Winged helix-like DNA-binding domain superfamily/Winged helix DNA-binding domain"/>
    <property type="match status" value="1"/>
</dbReference>
<organism evidence="4 5">
    <name type="scientific">Candidatus Caccoplasma merdipullorum</name>
    <dbReference type="NCBI Taxonomy" id="2840718"/>
    <lineage>
        <taxon>Bacteria</taxon>
        <taxon>Pseudomonadati</taxon>
        <taxon>Bacteroidota</taxon>
        <taxon>Bacteroidia</taxon>
        <taxon>Bacteroidales</taxon>
        <taxon>Bacteroidaceae</taxon>
        <taxon>Bacteroidaceae incertae sedis</taxon>
        <taxon>Candidatus Caccoplasma</taxon>
    </lineage>
</organism>
<dbReference type="PANTHER" id="PTHR43736:SF4">
    <property type="entry name" value="SLR1690 PROTEIN"/>
    <property type="match status" value="1"/>
</dbReference>
<reference evidence="4" key="2">
    <citation type="journal article" date="2021" name="PeerJ">
        <title>Extensive microbial diversity within the chicken gut microbiome revealed by metagenomics and culture.</title>
        <authorList>
            <person name="Gilroy R."/>
            <person name="Ravi A."/>
            <person name="Getino M."/>
            <person name="Pursley I."/>
            <person name="Horton D.L."/>
            <person name="Alikhan N.F."/>
            <person name="Baker D."/>
            <person name="Gharbi K."/>
            <person name="Hall N."/>
            <person name="Watson M."/>
            <person name="Adriaenssens E.M."/>
            <person name="Foster-Nyarko E."/>
            <person name="Jarju S."/>
            <person name="Secka A."/>
            <person name="Antonio M."/>
            <person name="Oren A."/>
            <person name="Chaudhuri R.R."/>
            <person name="La Ragione R."/>
            <person name="Hildebrand F."/>
            <person name="Pallen M.J."/>
        </authorList>
    </citation>
    <scope>NUCLEOTIDE SEQUENCE</scope>
    <source>
        <strain evidence="4">G3-4614</strain>
    </source>
</reference>
<name>A0A9D9E0I2_9BACT</name>
<dbReference type="SUPFAM" id="SSF46785">
    <property type="entry name" value="Winged helix' DNA-binding domain"/>
    <property type="match status" value="1"/>
</dbReference>
<reference evidence="4" key="1">
    <citation type="submission" date="2020-10" db="EMBL/GenBank/DDBJ databases">
        <authorList>
            <person name="Gilroy R."/>
        </authorList>
    </citation>
    <scope>NUCLEOTIDE SEQUENCE</scope>
    <source>
        <strain evidence="4">G3-4614</strain>
    </source>
</reference>
<accession>A0A9D9E0I2</accession>
<dbReference type="Proteomes" id="UP000823636">
    <property type="component" value="Unassembled WGS sequence"/>
</dbReference>
<dbReference type="AlphaFoldDB" id="A0A9D9E0I2"/>